<evidence type="ECO:0000256" key="5">
    <source>
        <dbReference type="ARBA" id="ARBA00023242"/>
    </source>
</evidence>
<evidence type="ECO:0000256" key="4">
    <source>
        <dbReference type="ARBA" id="ARBA00023163"/>
    </source>
</evidence>
<dbReference type="GO" id="GO:0003677">
    <property type="term" value="F:DNA binding"/>
    <property type="evidence" value="ECO:0007669"/>
    <property type="project" value="UniProtKB-KW"/>
</dbReference>
<dbReference type="PROSITE" id="PS50982">
    <property type="entry name" value="MBD"/>
    <property type="match status" value="1"/>
</dbReference>
<evidence type="ECO:0000256" key="2">
    <source>
        <dbReference type="ARBA" id="ARBA00023015"/>
    </source>
</evidence>
<dbReference type="InterPro" id="IPR039622">
    <property type="entry name" value="MBD10/11"/>
</dbReference>
<dbReference type="InterPro" id="IPR001739">
    <property type="entry name" value="Methyl_CpG_DNA-bd"/>
</dbReference>
<feature type="compositionally biased region" description="Basic and acidic residues" evidence="6">
    <location>
        <begin position="79"/>
        <end position="92"/>
    </location>
</feature>
<dbReference type="PANTHER" id="PTHR33729:SF6">
    <property type="entry name" value="METHYL-CPG-BINDING DOMAIN-CONTAINING PROTEIN 11"/>
    <property type="match status" value="1"/>
</dbReference>
<name>A0AAD4J4M0_PERFH</name>
<feature type="compositionally biased region" description="Polar residues" evidence="6">
    <location>
        <begin position="185"/>
        <end position="195"/>
    </location>
</feature>
<keyword evidence="3" id="KW-0238">DNA-binding</keyword>
<evidence type="ECO:0000259" key="7">
    <source>
        <dbReference type="PROSITE" id="PS50982"/>
    </source>
</evidence>
<feature type="region of interest" description="Disordered" evidence="6">
    <location>
        <begin position="1"/>
        <end position="243"/>
    </location>
</feature>
<dbReference type="InterPro" id="IPR016177">
    <property type="entry name" value="DNA-bd_dom_sf"/>
</dbReference>
<dbReference type="GO" id="GO:0005634">
    <property type="term" value="C:nucleus"/>
    <property type="evidence" value="ECO:0007669"/>
    <property type="project" value="UniProtKB-SubCell"/>
</dbReference>
<feature type="compositionally biased region" description="Low complexity" evidence="6">
    <location>
        <begin position="172"/>
        <end position="184"/>
    </location>
</feature>
<protein>
    <submittedName>
        <fullName evidence="8">Methyl-CPG-binding domain 10</fullName>
    </submittedName>
</protein>
<evidence type="ECO:0000256" key="1">
    <source>
        <dbReference type="ARBA" id="ARBA00004123"/>
    </source>
</evidence>
<feature type="region of interest" description="Disordered" evidence="6">
    <location>
        <begin position="256"/>
        <end position="278"/>
    </location>
</feature>
<dbReference type="CDD" id="cd01396">
    <property type="entry name" value="MeCP2_MBD"/>
    <property type="match status" value="1"/>
</dbReference>
<evidence type="ECO:0000256" key="3">
    <source>
        <dbReference type="ARBA" id="ARBA00023125"/>
    </source>
</evidence>
<comment type="subcellular location">
    <subcellularLocation>
        <location evidence="1">Nucleus</location>
    </subcellularLocation>
</comment>
<evidence type="ECO:0000256" key="6">
    <source>
        <dbReference type="SAM" id="MobiDB-lite"/>
    </source>
</evidence>
<dbReference type="PANTHER" id="PTHR33729">
    <property type="entry name" value="METHYL-CPG BINDING DOMAIN CONTAINING PROTEIN, EXPRESSED"/>
    <property type="match status" value="1"/>
</dbReference>
<dbReference type="Gene3D" id="3.30.890.10">
    <property type="entry name" value="Methyl-cpg-binding Protein 2, Chain A"/>
    <property type="match status" value="1"/>
</dbReference>
<evidence type="ECO:0000313" key="8">
    <source>
        <dbReference type="EMBL" id="KAH6827032.1"/>
    </source>
</evidence>
<proteinExistence type="predicted"/>
<dbReference type="Pfam" id="PF01429">
    <property type="entry name" value="MBD"/>
    <property type="match status" value="1"/>
</dbReference>
<dbReference type="Proteomes" id="UP001190926">
    <property type="component" value="Unassembled WGS sequence"/>
</dbReference>
<keyword evidence="2" id="KW-0805">Transcription regulation</keyword>
<comment type="caution">
    <text evidence="8">The sequence shown here is derived from an EMBL/GenBank/DDBJ whole genome shotgun (WGS) entry which is preliminary data.</text>
</comment>
<feature type="compositionally biased region" description="Basic and acidic residues" evidence="6">
    <location>
        <begin position="126"/>
        <end position="150"/>
    </location>
</feature>
<keyword evidence="4" id="KW-0804">Transcription</keyword>
<keyword evidence="9" id="KW-1185">Reference proteome</keyword>
<dbReference type="EMBL" id="SDAM02000154">
    <property type="protein sequence ID" value="KAH6827032.1"/>
    <property type="molecule type" value="Genomic_DNA"/>
</dbReference>
<dbReference type="SUPFAM" id="SSF54171">
    <property type="entry name" value="DNA-binding domain"/>
    <property type="match status" value="1"/>
</dbReference>
<feature type="compositionally biased region" description="Basic and acidic residues" evidence="6">
    <location>
        <begin position="256"/>
        <end position="265"/>
    </location>
</feature>
<evidence type="ECO:0000313" key="9">
    <source>
        <dbReference type="Proteomes" id="UP001190926"/>
    </source>
</evidence>
<gene>
    <name evidence="8" type="ORF">C2S53_018514</name>
</gene>
<dbReference type="AlphaFoldDB" id="A0AAD4J4M0"/>
<feature type="domain" description="MBD" evidence="7">
    <location>
        <begin position="9"/>
        <end position="79"/>
    </location>
</feature>
<accession>A0AAD4J4M0</accession>
<sequence length="278" mass="29555">MASEEDNLQNDVVAIELPAPPGWSKKFTPKKSGTPQRNEIVFISPTGEEIKSKRQLDQYLKSHPGGPAASEFDWGTGDTPRRSARLSEKSKAVSEPTTQSPKKKQRRSSTKGAQEKSNADAEEDATGEKDATAEETKETVESATVDAKDAGDEDVIPGKPNTEVVETKTDTPVASEEPPAAAPVDTNTENQNASATVVPDAKMEESKETSSVVPSAKADESKKEETREVMNVGKETPDGKVDSAVTALGEGICNSKEKEAEENAGEKAALLQEPTTGS</sequence>
<feature type="compositionally biased region" description="Basic and acidic residues" evidence="6">
    <location>
        <begin position="217"/>
        <end position="228"/>
    </location>
</feature>
<reference evidence="8 9" key="1">
    <citation type="journal article" date="2021" name="Nat. Commun.">
        <title>Incipient diploidization of the medicinal plant Perilla within 10,000 years.</title>
        <authorList>
            <person name="Zhang Y."/>
            <person name="Shen Q."/>
            <person name="Leng L."/>
            <person name="Zhang D."/>
            <person name="Chen S."/>
            <person name="Shi Y."/>
            <person name="Ning Z."/>
            <person name="Chen S."/>
        </authorList>
    </citation>
    <scope>NUCLEOTIDE SEQUENCE [LARGE SCALE GENOMIC DNA]</scope>
    <source>
        <strain evidence="9">cv. PC099</strain>
    </source>
</reference>
<keyword evidence="5" id="KW-0539">Nucleus</keyword>
<organism evidence="8 9">
    <name type="scientific">Perilla frutescens var. hirtella</name>
    <name type="common">Perilla citriodora</name>
    <name type="synonym">Perilla setoyensis</name>
    <dbReference type="NCBI Taxonomy" id="608512"/>
    <lineage>
        <taxon>Eukaryota</taxon>
        <taxon>Viridiplantae</taxon>
        <taxon>Streptophyta</taxon>
        <taxon>Embryophyta</taxon>
        <taxon>Tracheophyta</taxon>
        <taxon>Spermatophyta</taxon>
        <taxon>Magnoliopsida</taxon>
        <taxon>eudicotyledons</taxon>
        <taxon>Gunneridae</taxon>
        <taxon>Pentapetalae</taxon>
        <taxon>asterids</taxon>
        <taxon>lamiids</taxon>
        <taxon>Lamiales</taxon>
        <taxon>Lamiaceae</taxon>
        <taxon>Nepetoideae</taxon>
        <taxon>Elsholtzieae</taxon>
        <taxon>Perilla</taxon>
    </lineage>
</organism>